<dbReference type="InterPro" id="IPR027417">
    <property type="entry name" value="P-loop_NTPase"/>
</dbReference>
<dbReference type="GO" id="GO:0000785">
    <property type="term" value="C:chromatin"/>
    <property type="evidence" value="ECO:0007669"/>
    <property type="project" value="TreeGrafter"/>
</dbReference>
<name>A0AAD8RVJ1_LOLMU</name>
<keyword evidence="6" id="KW-1185">Reference proteome</keyword>
<dbReference type="EMBL" id="JAUUTY010000005">
    <property type="protein sequence ID" value="KAK1632065.1"/>
    <property type="molecule type" value="Genomic_DNA"/>
</dbReference>
<evidence type="ECO:0000259" key="4">
    <source>
        <dbReference type="PROSITE" id="PS51194"/>
    </source>
</evidence>
<dbReference type="PANTHER" id="PTHR45623">
    <property type="entry name" value="CHROMODOMAIN-HELICASE-DNA-BINDING PROTEIN 3-RELATED-RELATED"/>
    <property type="match status" value="1"/>
</dbReference>
<dbReference type="Pfam" id="PF00271">
    <property type="entry name" value="Helicase_C"/>
    <property type="match status" value="1"/>
</dbReference>
<dbReference type="GO" id="GO:0016887">
    <property type="term" value="F:ATP hydrolysis activity"/>
    <property type="evidence" value="ECO:0007669"/>
    <property type="project" value="TreeGrafter"/>
</dbReference>
<keyword evidence="2" id="KW-0539">Nucleus</keyword>
<evidence type="ECO:0000256" key="3">
    <source>
        <dbReference type="SAM" id="MobiDB-lite"/>
    </source>
</evidence>
<keyword evidence="1" id="KW-0378">Hydrolase</keyword>
<dbReference type="GO" id="GO:0042393">
    <property type="term" value="F:histone binding"/>
    <property type="evidence" value="ECO:0007669"/>
    <property type="project" value="TreeGrafter"/>
</dbReference>
<dbReference type="InterPro" id="IPR049730">
    <property type="entry name" value="SNF2/RAD54-like_C"/>
</dbReference>
<protein>
    <recommendedName>
        <fullName evidence="4">Helicase C-terminal domain-containing protein</fullName>
    </recommendedName>
</protein>
<feature type="compositionally biased region" description="Basic and acidic residues" evidence="3">
    <location>
        <begin position="117"/>
        <end position="132"/>
    </location>
</feature>
<dbReference type="GO" id="GO:0140658">
    <property type="term" value="F:ATP-dependent chromatin remodeler activity"/>
    <property type="evidence" value="ECO:0007669"/>
    <property type="project" value="TreeGrafter"/>
</dbReference>
<comment type="caution">
    <text evidence="5">The sequence shown here is derived from an EMBL/GenBank/DDBJ whole genome shotgun (WGS) entry which is preliminary data.</text>
</comment>
<feature type="region of interest" description="Disordered" evidence="3">
    <location>
        <begin position="106"/>
        <end position="135"/>
    </location>
</feature>
<dbReference type="SUPFAM" id="SSF52540">
    <property type="entry name" value="P-loop containing nucleoside triphosphate hydrolases"/>
    <property type="match status" value="1"/>
</dbReference>
<dbReference type="PROSITE" id="PS51194">
    <property type="entry name" value="HELICASE_CTER"/>
    <property type="match status" value="1"/>
</dbReference>
<organism evidence="5 6">
    <name type="scientific">Lolium multiflorum</name>
    <name type="common">Italian ryegrass</name>
    <name type="synonym">Lolium perenne subsp. multiflorum</name>
    <dbReference type="NCBI Taxonomy" id="4521"/>
    <lineage>
        <taxon>Eukaryota</taxon>
        <taxon>Viridiplantae</taxon>
        <taxon>Streptophyta</taxon>
        <taxon>Embryophyta</taxon>
        <taxon>Tracheophyta</taxon>
        <taxon>Spermatophyta</taxon>
        <taxon>Magnoliopsida</taxon>
        <taxon>Liliopsida</taxon>
        <taxon>Poales</taxon>
        <taxon>Poaceae</taxon>
        <taxon>BOP clade</taxon>
        <taxon>Pooideae</taxon>
        <taxon>Poodae</taxon>
        <taxon>Poeae</taxon>
        <taxon>Poeae Chloroplast Group 2 (Poeae type)</taxon>
        <taxon>Loliodinae</taxon>
        <taxon>Loliinae</taxon>
        <taxon>Lolium</taxon>
    </lineage>
</organism>
<dbReference type="AlphaFoldDB" id="A0AAD8RVJ1"/>
<evidence type="ECO:0000313" key="6">
    <source>
        <dbReference type="Proteomes" id="UP001231189"/>
    </source>
</evidence>
<dbReference type="Proteomes" id="UP001231189">
    <property type="component" value="Unassembled WGS sequence"/>
</dbReference>
<evidence type="ECO:0000313" key="5">
    <source>
        <dbReference type="EMBL" id="KAK1632065.1"/>
    </source>
</evidence>
<reference evidence="5" key="1">
    <citation type="submission" date="2023-07" db="EMBL/GenBank/DDBJ databases">
        <title>A chromosome-level genome assembly of Lolium multiflorum.</title>
        <authorList>
            <person name="Chen Y."/>
            <person name="Copetti D."/>
            <person name="Kolliker R."/>
            <person name="Studer B."/>
        </authorList>
    </citation>
    <scope>NUCLEOTIDE SEQUENCE</scope>
    <source>
        <strain evidence="5">02402/16</strain>
        <tissue evidence="5">Leaf</tissue>
    </source>
</reference>
<proteinExistence type="predicted"/>
<evidence type="ECO:0000256" key="2">
    <source>
        <dbReference type="ARBA" id="ARBA00023242"/>
    </source>
</evidence>
<dbReference type="InterPro" id="IPR001650">
    <property type="entry name" value="Helicase_C-like"/>
</dbReference>
<dbReference type="GO" id="GO:0005634">
    <property type="term" value="C:nucleus"/>
    <property type="evidence" value="ECO:0007669"/>
    <property type="project" value="TreeGrafter"/>
</dbReference>
<feature type="domain" description="Helicase C-terminal" evidence="4">
    <location>
        <begin position="1"/>
        <end position="113"/>
    </location>
</feature>
<accession>A0AAD8RVJ1</accession>
<dbReference type="GO" id="GO:0003682">
    <property type="term" value="F:chromatin binding"/>
    <property type="evidence" value="ECO:0007669"/>
    <property type="project" value="TreeGrafter"/>
</dbReference>
<sequence length="192" mass="21454">MKVIEAFNKEDKFVFLLSTGACGGGINFPTADVVIIYDSDWNPHVDLQALDRVTGIAVNKDDLPKMTLLGARKVLSSEDITVTDKDIEDILIIVIEMNMAACQKSKKKKDTIEGEAEDQRDPLMPEETEWKGRSPCSYSVDYLDTGTEARKEDEIQNEEQKSSFSDLVGVIANRTAVPTYECCLDDYMAESR</sequence>
<dbReference type="CDD" id="cd18793">
    <property type="entry name" value="SF2_C_SNF"/>
    <property type="match status" value="1"/>
</dbReference>
<dbReference type="GO" id="GO:0003677">
    <property type="term" value="F:DNA binding"/>
    <property type="evidence" value="ECO:0007669"/>
    <property type="project" value="TreeGrafter"/>
</dbReference>
<gene>
    <name evidence="5" type="ORF">QYE76_006380</name>
</gene>
<dbReference type="Gene3D" id="3.40.50.300">
    <property type="entry name" value="P-loop containing nucleotide triphosphate hydrolases"/>
    <property type="match status" value="1"/>
</dbReference>
<evidence type="ECO:0000256" key="1">
    <source>
        <dbReference type="ARBA" id="ARBA00022801"/>
    </source>
</evidence>